<dbReference type="Proteomes" id="UP001163324">
    <property type="component" value="Chromosome 7"/>
</dbReference>
<dbReference type="EMBL" id="CM047946">
    <property type="protein sequence ID" value="KAI9897411.1"/>
    <property type="molecule type" value="Genomic_DNA"/>
</dbReference>
<protein>
    <submittedName>
        <fullName evidence="1">Uncharacterized protein</fullName>
    </submittedName>
</protein>
<reference evidence="1" key="1">
    <citation type="submission" date="2022-10" db="EMBL/GenBank/DDBJ databases">
        <title>Complete Genome of Trichothecium roseum strain YXFP-22015, a Plant Pathogen Isolated from Citrus.</title>
        <authorList>
            <person name="Wang Y."/>
            <person name="Zhu L."/>
        </authorList>
    </citation>
    <scope>NUCLEOTIDE SEQUENCE</scope>
    <source>
        <strain evidence="1">YXFP-22015</strain>
    </source>
</reference>
<evidence type="ECO:0000313" key="2">
    <source>
        <dbReference type="Proteomes" id="UP001163324"/>
    </source>
</evidence>
<evidence type="ECO:0000313" key="1">
    <source>
        <dbReference type="EMBL" id="KAI9897411.1"/>
    </source>
</evidence>
<organism evidence="1 2">
    <name type="scientific">Trichothecium roseum</name>
    <dbReference type="NCBI Taxonomy" id="47278"/>
    <lineage>
        <taxon>Eukaryota</taxon>
        <taxon>Fungi</taxon>
        <taxon>Dikarya</taxon>
        <taxon>Ascomycota</taxon>
        <taxon>Pezizomycotina</taxon>
        <taxon>Sordariomycetes</taxon>
        <taxon>Hypocreomycetidae</taxon>
        <taxon>Hypocreales</taxon>
        <taxon>Hypocreales incertae sedis</taxon>
        <taxon>Trichothecium</taxon>
    </lineage>
</organism>
<comment type="caution">
    <text evidence="1">The sequence shown here is derived from an EMBL/GenBank/DDBJ whole genome shotgun (WGS) entry which is preliminary data.</text>
</comment>
<gene>
    <name evidence="1" type="ORF">N3K66_007267</name>
</gene>
<sequence>MVRLLALSIAAATLATAEDGLDGWLRYARLPDCQTGCEPDLVPSVIVTLNATKGGPLETAGTELQRGINGTTGLLLDVNPDNTDGKTKITVSTVDTYQENLPEDLHLIDDGFFLSTKGDDVTIVGSNERGALYGAFEYLSMLAQGNFEEVEYSTNPDAPIRWANQWDNLWDNGTHGSIERGYGGASIFYDGVGQVRDDLTRVPLLGRLLSSIRVNAIVINNVNADPGILTDSNLDGVQEIADLLRPWGVQIGMSLNFASPKDFGGLDTFDPLDESVISWWQDVTNDLYRRVPDLAGYLVKANSEGQPGPITYNRTLAEGANLFAEAVAPHGGIVMFRAFVYNHLADWNDWYADRANAQLEFFQDLDGEFDDNVVVQIKYGPIDFQVREPVSPLFANLRDTHMAIEFQVTQEYLGHQCHLVYLPPLWRTILDFDMRVDSQESRVKDILNGKVFNRTLGGYTAVTNVGMDTTWLGSHLSMSNLYAFGRLAWNPNADSVDVLQDWIRLTFGLDQDVREAVTEMSMLSWPTYENYTGNLGVQTLTDILYTHYGPNPASQDHNGWGQWTRANSHSIGMDRTVWNGTKNAGQYPPEVAEKWENPETTPDDLMLWFHHVPYTFELHSGKTVIQHFYDAHYDGALTAQSFQETWHGLKGKVDEERFEHELYRLRYQAGHSIVWRDAINEFYRNLSGIPDELDRVRNHPWRLEAEDMTLEGYRPVSVSPTETASRYTAIVTTGTGTGTASVDVPFDDGSYDLAINYFDITGGSATYQVSINGELVGEWKGDAEYKLGKFPSEYLDGHSAIRITFNNVKVRKGDKLVVKGIADGSEQAPLDYISLLPIGEVD</sequence>
<proteinExistence type="predicted"/>
<name>A0ACC0UTI0_9HYPO</name>
<accession>A0ACC0UTI0</accession>
<keyword evidence="2" id="KW-1185">Reference proteome</keyword>